<dbReference type="AlphaFoldDB" id="A0A2H0LKZ9"/>
<proteinExistence type="predicted"/>
<protein>
    <submittedName>
        <fullName evidence="1">Uncharacterized protein</fullName>
    </submittedName>
</protein>
<name>A0A2H0LKZ9_9BACT</name>
<dbReference type="EMBL" id="PCVY01000076">
    <property type="protein sequence ID" value="PIQ85027.1"/>
    <property type="molecule type" value="Genomic_DNA"/>
</dbReference>
<evidence type="ECO:0000313" key="1">
    <source>
        <dbReference type="EMBL" id="PIQ85027.1"/>
    </source>
</evidence>
<dbReference type="Proteomes" id="UP000230859">
    <property type="component" value="Unassembled WGS sequence"/>
</dbReference>
<comment type="caution">
    <text evidence="1">The sequence shown here is derived from an EMBL/GenBank/DDBJ whole genome shotgun (WGS) entry which is preliminary data.</text>
</comment>
<reference evidence="1 2" key="1">
    <citation type="submission" date="2017-09" db="EMBL/GenBank/DDBJ databases">
        <title>Depth-based differentiation of microbial function through sediment-hosted aquifers and enrichment of novel symbionts in the deep terrestrial subsurface.</title>
        <authorList>
            <person name="Probst A.J."/>
            <person name="Ladd B."/>
            <person name="Jarett J.K."/>
            <person name="Geller-Mcgrath D.E."/>
            <person name="Sieber C.M."/>
            <person name="Emerson J.B."/>
            <person name="Anantharaman K."/>
            <person name="Thomas B.C."/>
            <person name="Malmstrom R."/>
            <person name="Stieglmeier M."/>
            <person name="Klingl A."/>
            <person name="Woyke T."/>
            <person name="Ryan C.M."/>
            <person name="Banfield J.F."/>
        </authorList>
    </citation>
    <scope>NUCLEOTIDE SEQUENCE [LARGE SCALE GENOMIC DNA]</scope>
    <source>
        <strain evidence="1">CG11_big_fil_rev_8_21_14_0_20_45_26</strain>
    </source>
</reference>
<accession>A0A2H0LKZ9</accession>
<evidence type="ECO:0000313" key="2">
    <source>
        <dbReference type="Proteomes" id="UP000230859"/>
    </source>
</evidence>
<sequence length="221" mass="25693">MIESQFHFNREEGAMSVMLQDQVDAGALREKAQEVAKRHKASWVELGQYLYAIYHDKHYRGWGYLNFETYCMKELRIKQQTAVKLLKSYYFLEQEKPELTKPADGEGKTKAFVPDYEAVNLLRLAKNNKKLKESDYQELSSSVLEGGRGPKDVRSQMKAILSEQDERTPDEIRQERRQAAIKRLLTVLNHAKTEFSNAKFVPAYLVKQISDLTEKLEDQLN</sequence>
<organism evidence="1 2">
    <name type="scientific">Candidatus Abzuiibacterium crystallinum</name>
    <dbReference type="NCBI Taxonomy" id="1974748"/>
    <lineage>
        <taxon>Bacteria</taxon>
        <taxon>Pseudomonadati</taxon>
        <taxon>Candidatus Omnitrophota</taxon>
        <taxon>Candidatus Abzuiibacterium</taxon>
    </lineage>
</organism>
<gene>
    <name evidence="1" type="ORF">COV74_10540</name>
</gene>